<evidence type="ECO:0000256" key="1">
    <source>
        <dbReference type="ARBA" id="ARBA00011074"/>
    </source>
</evidence>
<dbReference type="GO" id="GO:0006508">
    <property type="term" value="P:proteolysis"/>
    <property type="evidence" value="ECO:0007669"/>
    <property type="project" value="UniProtKB-KW"/>
</dbReference>
<dbReference type="SMART" id="SM01174">
    <property type="entry name" value="DUF4205"/>
    <property type="match status" value="1"/>
</dbReference>
<feature type="region of interest" description="Disordered" evidence="2">
    <location>
        <begin position="431"/>
        <end position="454"/>
    </location>
</feature>
<keyword evidence="5" id="KW-1185">Reference proteome</keyword>
<name>K3WCB1_GLOUD</name>
<evidence type="ECO:0000313" key="4">
    <source>
        <dbReference type="EnsemblProtists" id="PYU1_T002602"/>
    </source>
</evidence>
<dbReference type="PANTHER" id="PTHR12473:SF8">
    <property type="entry name" value="UBIQUITIN CARBOXYL-TERMINAL HYDROLASE MINDY-4-RELATED"/>
    <property type="match status" value="1"/>
</dbReference>
<evidence type="ECO:0000259" key="3">
    <source>
        <dbReference type="SMART" id="SM01174"/>
    </source>
</evidence>
<reference evidence="4" key="3">
    <citation type="submission" date="2014-11" db="UniProtKB">
        <authorList>
            <consortium name="EnsemblProtists"/>
        </authorList>
    </citation>
    <scope>IDENTIFICATION</scope>
    <source>
        <strain evidence="4">DAOM BR144</strain>
    </source>
</reference>
<proteinExistence type="inferred from homology"/>
<dbReference type="EnsemblProtists" id="PYU1_T002602">
    <property type="protein sequence ID" value="PYU1_T002602"/>
    <property type="gene ID" value="PYU1_G002599"/>
</dbReference>
<dbReference type="GO" id="GO:0071108">
    <property type="term" value="P:protein K48-linked deubiquitination"/>
    <property type="evidence" value="ECO:0007669"/>
    <property type="project" value="InterPro"/>
</dbReference>
<evidence type="ECO:0000313" key="5">
    <source>
        <dbReference type="Proteomes" id="UP000019132"/>
    </source>
</evidence>
<feature type="compositionally biased region" description="Low complexity" evidence="2">
    <location>
        <begin position="399"/>
        <end position="412"/>
    </location>
</feature>
<accession>K3WCB1</accession>
<reference evidence="5" key="1">
    <citation type="journal article" date="2010" name="Genome Biol.">
        <title>Genome sequence of the necrotrophic plant pathogen Pythium ultimum reveals original pathogenicity mechanisms and effector repertoire.</title>
        <authorList>
            <person name="Levesque C.A."/>
            <person name="Brouwer H."/>
            <person name="Cano L."/>
            <person name="Hamilton J.P."/>
            <person name="Holt C."/>
            <person name="Huitema E."/>
            <person name="Raffaele S."/>
            <person name="Robideau G.P."/>
            <person name="Thines M."/>
            <person name="Win J."/>
            <person name="Zerillo M.M."/>
            <person name="Beakes G.W."/>
            <person name="Boore J.L."/>
            <person name="Busam D."/>
            <person name="Dumas B."/>
            <person name="Ferriera S."/>
            <person name="Fuerstenberg S.I."/>
            <person name="Gachon C.M."/>
            <person name="Gaulin E."/>
            <person name="Govers F."/>
            <person name="Grenville-Briggs L."/>
            <person name="Horner N."/>
            <person name="Hostetler J."/>
            <person name="Jiang R.H."/>
            <person name="Johnson J."/>
            <person name="Krajaejun T."/>
            <person name="Lin H."/>
            <person name="Meijer H.J."/>
            <person name="Moore B."/>
            <person name="Morris P."/>
            <person name="Phuntmart V."/>
            <person name="Puiu D."/>
            <person name="Shetty J."/>
            <person name="Stajich J.E."/>
            <person name="Tripathy S."/>
            <person name="Wawra S."/>
            <person name="van West P."/>
            <person name="Whitty B.R."/>
            <person name="Coutinho P.M."/>
            <person name="Henrissat B."/>
            <person name="Martin F."/>
            <person name="Thomas P.D."/>
            <person name="Tyler B.M."/>
            <person name="De Vries R.P."/>
            <person name="Kamoun S."/>
            <person name="Yandell M."/>
            <person name="Tisserat N."/>
            <person name="Buell C.R."/>
        </authorList>
    </citation>
    <scope>NUCLEOTIDE SEQUENCE</scope>
    <source>
        <strain evidence="5">DAOM:BR144</strain>
    </source>
</reference>
<dbReference type="PANTHER" id="PTHR12473">
    <property type="entry name" value="UBIQUITIN CARBOXYL-TERMINAL HYDROLASE MINDY-4-RELATED"/>
    <property type="match status" value="1"/>
</dbReference>
<dbReference type="GO" id="GO:0004843">
    <property type="term" value="F:cysteine-type deubiquitinase activity"/>
    <property type="evidence" value="ECO:0007669"/>
    <property type="project" value="UniProtKB-EC"/>
</dbReference>
<dbReference type="HOGENOM" id="CLU_029497_0_0_1"/>
<sequence length="551" mass="60227">MVQVLSATERRELLRLMWPQHVDDVAPHPDTQRWYQQGFEFQTAASAFPLGLVQGHGGPCGVLAAVQAEILRLFLFEYQNANARHDNTPVTPLPELLAQVADAGETAQNALLTEAIASVLIRCGSRHRSGPYAVHIVVLASTTTREEDLVYEEIVVQVASPREPELLRVIHERLQAFQSPHGVMNFMFSALRTKGVEQLLADMDDLEAALTGQFGHCSQELLNFLLTGAAVSNVFDGNVPMGDSGLLLHGIPERARVGYLTHLEAMRYCQVGSYYKSPIYPVWVIGSTSHFSVTFALDPAVCEESTSQMLFQRVQRVFKSFDSMETGFMDIAVLTESLKQLGVSDEVVSNDYWMARLLGRLEVAGAGIILWDEYWKVVSVLLHTNDLELALSGNYQAANASRGGNDSNGSGSQRPRSDSDIARELQAQFDAEDRGGQPDVSIMASPAPTVVPSQDEFVPTSQEFELYYYNGLGSQSAGTGSTSSGNGGRQPQLSKCSITIPTNVDFIGKSVPIFETGTSGGYGCPPLEEVIKTKWTSARINWFGQPVPSID</sequence>
<dbReference type="InterPro" id="IPR039785">
    <property type="entry name" value="MINY3/4"/>
</dbReference>
<dbReference type="eggNOG" id="KOG2871">
    <property type="taxonomic scope" value="Eukaryota"/>
</dbReference>
<feature type="domain" description="Deubiquitinating enzyme MINDY-3/4 conserved" evidence="3">
    <location>
        <begin position="14"/>
        <end position="358"/>
    </location>
</feature>
<dbReference type="InParanoid" id="K3WCB1"/>
<evidence type="ECO:0000256" key="2">
    <source>
        <dbReference type="SAM" id="MobiDB-lite"/>
    </source>
</evidence>
<dbReference type="GO" id="GO:1990380">
    <property type="term" value="F:K48-linked deubiquitinase activity"/>
    <property type="evidence" value="ECO:0007669"/>
    <property type="project" value="InterPro"/>
</dbReference>
<dbReference type="AlphaFoldDB" id="K3WCB1"/>
<dbReference type="VEuPathDB" id="FungiDB:PYU1_G002599"/>
<reference evidence="5" key="2">
    <citation type="submission" date="2010-04" db="EMBL/GenBank/DDBJ databases">
        <authorList>
            <person name="Buell R."/>
            <person name="Hamilton J."/>
            <person name="Hostetler J."/>
        </authorList>
    </citation>
    <scope>NUCLEOTIDE SEQUENCE [LARGE SCALE GENOMIC DNA]</scope>
    <source>
        <strain evidence="5">DAOM:BR144</strain>
    </source>
</reference>
<dbReference type="Pfam" id="PF13898">
    <property type="entry name" value="MINDY-3_4_CD"/>
    <property type="match status" value="1"/>
</dbReference>
<dbReference type="Proteomes" id="UP000019132">
    <property type="component" value="Unassembled WGS sequence"/>
</dbReference>
<comment type="similarity">
    <text evidence="1">Belongs to the MINDY deubiquitinase family. FAM188 subfamily.</text>
</comment>
<dbReference type="OMA" id="VLQTKWP"/>
<protein>
    <recommendedName>
        <fullName evidence="3">Deubiquitinating enzyme MINDY-3/4 conserved domain-containing protein</fullName>
    </recommendedName>
</protein>
<organism evidence="4 5">
    <name type="scientific">Globisporangium ultimum (strain ATCC 200006 / CBS 805.95 / DAOM BR144)</name>
    <name type="common">Pythium ultimum</name>
    <dbReference type="NCBI Taxonomy" id="431595"/>
    <lineage>
        <taxon>Eukaryota</taxon>
        <taxon>Sar</taxon>
        <taxon>Stramenopiles</taxon>
        <taxon>Oomycota</taxon>
        <taxon>Peronosporomycetes</taxon>
        <taxon>Pythiales</taxon>
        <taxon>Pythiaceae</taxon>
        <taxon>Globisporangium</taxon>
    </lineage>
</organism>
<feature type="region of interest" description="Disordered" evidence="2">
    <location>
        <begin position="399"/>
        <end position="419"/>
    </location>
</feature>
<dbReference type="InterPro" id="IPR025257">
    <property type="entry name" value="MINDY-3/4_CD"/>
</dbReference>